<comment type="caution">
    <text evidence="2">The sequence shown here is derived from an EMBL/GenBank/DDBJ whole genome shotgun (WGS) entry which is preliminary data.</text>
</comment>
<sequence length="215" mass="24238">MSQIENNNNSSIKGIMPKMSPQDQKDIMEMLLKNQQKQQKLEKYKLLRSFFSWLLLRLKQLIYSIGDSVDSFINFIISPKGTAKNIVVQTARGPIFFGVWVMITFIIVGGLWSAFAPLDSAAIAVGTVISSTENKIIQHQEGGIVKEIFVKQGDNIKVGDPIIALDDTKIRANVEIKLGQYRTLLANQARLTAELEQQEEVIFPEILTIIIIYQK</sequence>
<proteinExistence type="predicted"/>
<dbReference type="Proteomes" id="UP000033616">
    <property type="component" value="Unassembled WGS sequence"/>
</dbReference>
<dbReference type="PANTHER" id="PTHR30386:SF17">
    <property type="entry name" value="ALKALINE PROTEASE SECRETION PROTEIN APRE"/>
    <property type="match status" value="1"/>
</dbReference>
<feature type="transmembrane region" description="Helical" evidence="1">
    <location>
        <begin position="95"/>
        <end position="115"/>
    </location>
</feature>
<keyword evidence="1" id="KW-0472">Membrane</keyword>
<dbReference type="EMBL" id="LANP01000009">
    <property type="protein sequence ID" value="KJV56453.1"/>
    <property type="molecule type" value="Genomic_DNA"/>
</dbReference>
<protein>
    <submittedName>
        <fullName evidence="2">HlyD secretion family protein</fullName>
    </submittedName>
</protein>
<dbReference type="PANTHER" id="PTHR30386">
    <property type="entry name" value="MEMBRANE FUSION SUBUNIT OF EMRAB-TOLC MULTIDRUG EFFLUX PUMP"/>
    <property type="match status" value="1"/>
</dbReference>
<evidence type="ECO:0000313" key="2">
    <source>
        <dbReference type="EMBL" id="KJV56453.1"/>
    </source>
</evidence>
<dbReference type="InterPro" id="IPR050739">
    <property type="entry name" value="MFP"/>
</dbReference>
<reference evidence="2 3" key="1">
    <citation type="submission" date="2015-02" db="EMBL/GenBank/DDBJ databases">
        <title>Genome Sequencing of Rickettsiales.</title>
        <authorList>
            <person name="Daugherty S.C."/>
            <person name="Su Q."/>
            <person name="Abolude K."/>
            <person name="Beier-Sexton M."/>
            <person name="Carlyon J.A."/>
            <person name="Carter R."/>
            <person name="Day N.P."/>
            <person name="Dumler S.J."/>
            <person name="Dyachenko V."/>
            <person name="Godinez A."/>
            <person name="Kurtti T.J."/>
            <person name="Lichay M."/>
            <person name="Mullins K.E."/>
            <person name="Ott S."/>
            <person name="Pappas-Brown V."/>
            <person name="Paris D.H."/>
            <person name="Patel P."/>
            <person name="Richards A.L."/>
            <person name="Sadzewicz L."/>
            <person name="Sears K."/>
            <person name="Seidman D."/>
            <person name="Sengamalay N."/>
            <person name="Stenos J."/>
            <person name="Tallon L.J."/>
            <person name="Vincent G."/>
            <person name="Fraser C.M."/>
            <person name="Munderloh U."/>
            <person name="Dunning-Hotopp J.C."/>
        </authorList>
    </citation>
    <scope>NUCLEOTIDE SEQUENCE [LARGE SCALE GENOMIC DNA]</scope>
    <source>
        <strain evidence="2 3">Fuller</strain>
    </source>
</reference>
<dbReference type="Gene3D" id="2.40.50.100">
    <property type="match status" value="1"/>
</dbReference>
<gene>
    <name evidence="2" type="ORF">OCHUTO_0472</name>
</gene>
<keyword evidence="1" id="KW-1133">Transmembrane helix</keyword>
<dbReference type="PRINTS" id="PR01490">
    <property type="entry name" value="RTXTOXIND"/>
</dbReference>
<dbReference type="PATRIC" id="fig|1359168.3.peg.1243"/>
<dbReference type="AlphaFoldDB" id="A0A0F3MKY9"/>
<evidence type="ECO:0000313" key="3">
    <source>
        <dbReference type="Proteomes" id="UP000033616"/>
    </source>
</evidence>
<accession>A0A0F3MKY9</accession>
<organism evidence="2 3">
    <name type="scientific">Orientia chuto str. Dubai</name>
    <dbReference type="NCBI Taxonomy" id="1359168"/>
    <lineage>
        <taxon>Bacteria</taxon>
        <taxon>Pseudomonadati</taxon>
        <taxon>Pseudomonadota</taxon>
        <taxon>Alphaproteobacteria</taxon>
        <taxon>Rickettsiales</taxon>
        <taxon>Rickettsiaceae</taxon>
        <taxon>Rickettsieae</taxon>
        <taxon>Orientia</taxon>
    </lineage>
</organism>
<dbReference type="RefSeq" id="WP_232296933.1">
    <property type="nucleotide sequence ID" value="NZ_LANP01000009.1"/>
</dbReference>
<keyword evidence="3" id="KW-1185">Reference proteome</keyword>
<evidence type="ECO:0000256" key="1">
    <source>
        <dbReference type="SAM" id="Phobius"/>
    </source>
</evidence>
<name>A0A0F3MKY9_9RICK</name>
<dbReference type="STRING" id="1359168.OCHUTO_0472"/>
<keyword evidence="1" id="KW-0812">Transmembrane</keyword>